<dbReference type="AlphaFoldDB" id="A0A645HAJ4"/>
<dbReference type="EMBL" id="VSSQ01089973">
    <property type="protein sequence ID" value="MPN36051.1"/>
    <property type="molecule type" value="Genomic_DNA"/>
</dbReference>
<proteinExistence type="predicted"/>
<accession>A0A645HAJ4</accession>
<protein>
    <submittedName>
        <fullName evidence="1">Uncharacterized protein</fullName>
    </submittedName>
</protein>
<gene>
    <name evidence="1" type="ORF">SDC9_183556</name>
</gene>
<comment type="caution">
    <text evidence="1">The sequence shown here is derived from an EMBL/GenBank/DDBJ whole genome shotgun (WGS) entry which is preliminary data.</text>
</comment>
<organism evidence="1">
    <name type="scientific">bioreactor metagenome</name>
    <dbReference type="NCBI Taxonomy" id="1076179"/>
    <lineage>
        <taxon>unclassified sequences</taxon>
        <taxon>metagenomes</taxon>
        <taxon>ecological metagenomes</taxon>
    </lineage>
</organism>
<reference evidence="1" key="1">
    <citation type="submission" date="2019-08" db="EMBL/GenBank/DDBJ databases">
        <authorList>
            <person name="Kucharzyk K."/>
            <person name="Murdoch R.W."/>
            <person name="Higgins S."/>
            <person name="Loffler F."/>
        </authorList>
    </citation>
    <scope>NUCLEOTIDE SEQUENCE</scope>
</reference>
<sequence length="63" mass="7099">MVLRLILFQCGTYTLGVDSEELGYRYGGYRIVKVKLTHQTGPHTVGRVEEAPIEFQKRGCIGN</sequence>
<name>A0A645HAJ4_9ZZZZ</name>
<evidence type="ECO:0000313" key="1">
    <source>
        <dbReference type="EMBL" id="MPN36051.1"/>
    </source>
</evidence>